<evidence type="ECO:0000256" key="1">
    <source>
        <dbReference type="HAMAP-Rule" id="MF_00676"/>
    </source>
</evidence>
<name>A0ABR8R268_9CAUL</name>
<evidence type="ECO:0000313" key="3">
    <source>
        <dbReference type="Proteomes" id="UP000638918"/>
    </source>
</evidence>
<dbReference type="PIRSF" id="PIRSF006173">
    <property type="entry name" value="UCP006173"/>
    <property type="match status" value="1"/>
</dbReference>
<dbReference type="NCBIfam" id="NF003501">
    <property type="entry name" value="PRK05170.1-5"/>
    <property type="match status" value="1"/>
</dbReference>
<dbReference type="InterPro" id="IPR005358">
    <property type="entry name" value="Puta_zinc/iron-chelating_dom"/>
</dbReference>
<sequence length="161" mass="18211">MSSASAKPFWETKTLAEMSPSEWESLCDGCGLCCVIRFEDEDTGRIIPTRVHCKLFDTDACTCTDYADRQAEVPDCVQLTPGNIQQLKWMPLSCAYRRLHEGRPLAWWHPLVSGDRETVHTAGVSVRRQTVCETALKEPEDALEFEAPEWMAERGTQDRSS</sequence>
<proteinExistence type="inferred from homology"/>
<gene>
    <name evidence="2" type="ORF">H9656_10590</name>
</gene>
<accession>A0ABR8R268</accession>
<dbReference type="NCBIfam" id="NF003507">
    <property type="entry name" value="PRK05170.2-5"/>
    <property type="match status" value="1"/>
</dbReference>
<dbReference type="Pfam" id="PF03692">
    <property type="entry name" value="CxxCxxCC"/>
    <property type="match status" value="1"/>
</dbReference>
<dbReference type="HAMAP" id="MF_00676">
    <property type="entry name" value="UPF0260"/>
    <property type="match status" value="1"/>
</dbReference>
<keyword evidence="3" id="KW-1185">Reference proteome</keyword>
<dbReference type="Proteomes" id="UP000638918">
    <property type="component" value="Unassembled WGS sequence"/>
</dbReference>
<protein>
    <recommendedName>
        <fullName evidence="1">UPF0260 protein H9656_10590</fullName>
    </recommendedName>
</protein>
<evidence type="ECO:0000313" key="2">
    <source>
        <dbReference type="EMBL" id="MBD7941833.1"/>
    </source>
</evidence>
<dbReference type="EMBL" id="JACSQU010000002">
    <property type="protein sequence ID" value="MBD7941833.1"/>
    <property type="molecule type" value="Genomic_DNA"/>
</dbReference>
<comment type="caution">
    <text evidence="2">The sequence shown here is derived from an EMBL/GenBank/DDBJ whole genome shotgun (WGS) entry which is preliminary data.</text>
</comment>
<reference evidence="2 3" key="1">
    <citation type="submission" date="2020-08" db="EMBL/GenBank/DDBJ databases">
        <title>A Genomic Blueprint of the Chicken Gut Microbiome.</title>
        <authorList>
            <person name="Gilroy R."/>
            <person name="Ravi A."/>
            <person name="Getino M."/>
            <person name="Pursley I."/>
            <person name="Horton D.L."/>
            <person name="Alikhan N.-F."/>
            <person name="Baker D."/>
            <person name="Gharbi K."/>
            <person name="Hall N."/>
            <person name="Watson M."/>
            <person name="Adriaenssens E.M."/>
            <person name="Foster-Nyarko E."/>
            <person name="Jarju S."/>
            <person name="Secka A."/>
            <person name="Antonio M."/>
            <person name="Oren A."/>
            <person name="Chaudhuri R."/>
            <person name="La Ragione R.M."/>
            <person name="Hildebrand F."/>
            <person name="Pallen M.J."/>
        </authorList>
    </citation>
    <scope>NUCLEOTIDE SEQUENCE [LARGE SCALE GENOMIC DNA]</scope>
    <source>
        <strain evidence="2 3">Sa3CVA3</strain>
    </source>
</reference>
<organism evidence="2 3">
    <name type="scientific">Brevundimonas guildfordensis</name>
    <dbReference type="NCBI Taxonomy" id="2762241"/>
    <lineage>
        <taxon>Bacteria</taxon>
        <taxon>Pseudomonadati</taxon>
        <taxon>Pseudomonadota</taxon>
        <taxon>Alphaproteobacteria</taxon>
        <taxon>Caulobacterales</taxon>
        <taxon>Caulobacteraceae</taxon>
        <taxon>Brevundimonas</taxon>
    </lineage>
</organism>
<dbReference type="RefSeq" id="WP_191744211.1">
    <property type="nucleotide sequence ID" value="NZ_JACSQU010000002.1"/>
</dbReference>
<dbReference type="InterPro" id="IPR008228">
    <property type="entry name" value="UCP006173"/>
</dbReference>
<dbReference type="PANTHER" id="PTHR37421">
    <property type="entry name" value="UPF0260 PROTEIN YCGN"/>
    <property type="match status" value="1"/>
</dbReference>
<dbReference type="PANTHER" id="PTHR37421:SF1">
    <property type="entry name" value="UPF0260 PROTEIN YCGN"/>
    <property type="match status" value="1"/>
</dbReference>
<comment type="similarity">
    <text evidence="1">Belongs to the UPF0260 family.</text>
</comment>